<protein>
    <submittedName>
        <fullName evidence="7">Chromosome transmission fidelity protein 8</fullName>
    </submittedName>
</protein>
<evidence type="ECO:0000256" key="2">
    <source>
        <dbReference type="ARBA" id="ARBA00022705"/>
    </source>
</evidence>
<sequence>MPTADIDYQRAHEALNGNMSDLPDGSCYVLTPFGLSILEIQGELNLPANAPTETENIDPDYVSSFAKVDNIHDAIRFGKMEFDEKDPSKVVLFIGKSQRLLGVVETLREPLGVLRVPGEHTGENMQIIDIIEKKIIFRQRPLPIM</sequence>
<dbReference type="GO" id="GO:0006260">
    <property type="term" value="P:DNA replication"/>
    <property type="evidence" value="ECO:0007669"/>
    <property type="project" value="UniProtKB-KW"/>
</dbReference>
<evidence type="ECO:0000256" key="1">
    <source>
        <dbReference type="ARBA" id="ARBA00004123"/>
    </source>
</evidence>
<dbReference type="GO" id="GO:0003677">
    <property type="term" value="F:DNA binding"/>
    <property type="evidence" value="ECO:0007669"/>
    <property type="project" value="UniProtKB-KW"/>
</dbReference>
<dbReference type="Pfam" id="PF09696">
    <property type="entry name" value="Ctf8"/>
    <property type="match status" value="1"/>
</dbReference>
<keyword evidence="3" id="KW-0238">DNA-binding</keyword>
<evidence type="ECO:0000256" key="3">
    <source>
        <dbReference type="ARBA" id="ARBA00023125"/>
    </source>
</evidence>
<dbReference type="PANTHER" id="PTHR28605:SF1">
    <property type="entry name" value="CHROMOSOME TRANSMISSION FIDELITY FACTOR 8"/>
    <property type="match status" value="1"/>
</dbReference>
<evidence type="ECO:0000256" key="6">
    <source>
        <dbReference type="ARBA" id="ARBA00038447"/>
    </source>
</evidence>
<keyword evidence="2" id="KW-0235">DNA replication</keyword>
<accession>A0A4P6XH24</accession>
<dbReference type="EMBL" id="CP034456">
    <property type="protein sequence ID" value="QBM85765.1"/>
    <property type="molecule type" value="Genomic_DNA"/>
</dbReference>
<gene>
    <name evidence="7" type="primary">MPUL0A03900</name>
    <name evidence="7" type="ORF">METSCH_A03900</name>
</gene>
<name>A0A4P6XH24_9ASCO</name>
<keyword evidence="8" id="KW-1185">Reference proteome</keyword>
<comment type="similarity">
    <text evidence="6">Belongs to the CTF8 family.</text>
</comment>
<comment type="subcellular location">
    <subcellularLocation>
        <location evidence="1">Nucleus</location>
    </subcellularLocation>
</comment>
<dbReference type="GO" id="GO:0007064">
    <property type="term" value="P:mitotic sister chromatid cohesion"/>
    <property type="evidence" value="ECO:0007669"/>
    <property type="project" value="InterPro"/>
</dbReference>
<proteinExistence type="inferred from homology"/>
<dbReference type="STRING" id="2163413.A0A4P6XH24"/>
<dbReference type="Proteomes" id="UP000292447">
    <property type="component" value="Chromosome I"/>
</dbReference>
<evidence type="ECO:0000313" key="7">
    <source>
        <dbReference type="EMBL" id="QBM85765.1"/>
    </source>
</evidence>
<evidence type="ECO:0000256" key="4">
    <source>
        <dbReference type="ARBA" id="ARBA00023242"/>
    </source>
</evidence>
<dbReference type="GO" id="GO:0031390">
    <property type="term" value="C:Ctf18 RFC-like complex"/>
    <property type="evidence" value="ECO:0007669"/>
    <property type="project" value="InterPro"/>
</dbReference>
<reference evidence="8" key="1">
    <citation type="submission" date="2019-03" db="EMBL/GenBank/DDBJ databases">
        <title>Snf2 controls pulcherriminic acid biosynthesis and connects pigmentation and antifungal activity of the yeast Metschnikowia pulcherrima.</title>
        <authorList>
            <person name="Gore-Lloyd D."/>
            <person name="Sumann I."/>
            <person name="Brachmann A.O."/>
            <person name="Schneeberger K."/>
            <person name="Ortiz-Merino R.A."/>
            <person name="Moreno-Beltran M."/>
            <person name="Schlaefli M."/>
            <person name="Kirner P."/>
            <person name="Santos Kron A."/>
            <person name="Wolfe K.H."/>
            <person name="Piel J."/>
            <person name="Ahrens C.H."/>
            <person name="Henk D."/>
            <person name="Freimoser F.M."/>
        </authorList>
    </citation>
    <scope>NUCLEOTIDE SEQUENCE [LARGE SCALE GENOMIC DNA]</scope>
    <source>
        <strain evidence="8">APC 1.2</strain>
    </source>
</reference>
<evidence type="ECO:0000313" key="8">
    <source>
        <dbReference type="Proteomes" id="UP000292447"/>
    </source>
</evidence>
<dbReference type="InterPro" id="IPR018607">
    <property type="entry name" value="Ctf8"/>
</dbReference>
<keyword evidence="5" id="KW-0131">Cell cycle</keyword>
<dbReference type="AlphaFoldDB" id="A0A4P6XH24"/>
<dbReference type="PANTHER" id="PTHR28605">
    <property type="entry name" value="CTF8, CHROMOSOME TRANSMISSION FIDELITY FACTOR 8 HOMOLOG (S. CEREVISIAE)"/>
    <property type="match status" value="1"/>
</dbReference>
<keyword evidence="4" id="KW-0539">Nucleus</keyword>
<evidence type="ECO:0000256" key="5">
    <source>
        <dbReference type="ARBA" id="ARBA00023306"/>
    </source>
</evidence>
<organism evidence="7 8">
    <name type="scientific">Metschnikowia aff. pulcherrima</name>
    <dbReference type="NCBI Taxonomy" id="2163413"/>
    <lineage>
        <taxon>Eukaryota</taxon>
        <taxon>Fungi</taxon>
        <taxon>Dikarya</taxon>
        <taxon>Ascomycota</taxon>
        <taxon>Saccharomycotina</taxon>
        <taxon>Pichiomycetes</taxon>
        <taxon>Metschnikowiaceae</taxon>
        <taxon>Metschnikowia</taxon>
    </lineage>
</organism>